<feature type="compositionally biased region" description="Basic and acidic residues" evidence="1">
    <location>
        <begin position="83"/>
        <end position="92"/>
    </location>
</feature>
<protein>
    <submittedName>
        <fullName evidence="2">Uncharacterized protein</fullName>
    </submittedName>
</protein>
<dbReference type="AlphaFoldDB" id="A0A3M7QGE2"/>
<organism evidence="2 3">
    <name type="scientific">Brachionus plicatilis</name>
    <name type="common">Marine rotifer</name>
    <name type="synonym">Brachionus muelleri</name>
    <dbReference type="NCBI Taxonomy" id="10195"/>
    <lineage>
        <taxon>Eukaryota</taxon>
        <taxon>Metazoa</taxon>
        <taxon>Spiralia</taxon>
        <taxon>Gnathifera</taxon>
        <taxon>Rotifera</taxon>
        <taxon>Eurotatoria</taxon>
        <taxon>Monogononta</taxon>
        <taxon>Pseudotrocha</taxon>
        <taxon>Ploima</taxon>
        <taxon>Brachionidae</taxon>
        <taxon>Brachionus</taxon>
    </lineage>
</organism>
<evidence type="ECO:0000256" key="1">
    <source>
        <dbReference type="SAM" id="MobiDB-lite"/>
    </source>
</evidence>
<name>A0A3M7QGE2_BRAPC</name>
<reference evidence="2 3" key="1">
    <citation type="journal article" date="2018" name="Sci. Rep.">
        <title>Genomic signatures of local adaptation to the degree of environmental predictability in rotifers.</title>
        <authorList>
            <person name="Franch-Gras L."/>
            <person name="Hahn C."/>
            <person name="Garcia-Roger E.M."/>
            <person name="Carmona M.J."/>
            <person name="Serra M."/>
            <person name="Gomez A."/>
        </authorList>
    </citation>
    <scope>NUCLEOTIDE SEQUENCE [LARGE SCALE GENOMIC DNA]</scope>
    <source>
        <strain evidence="2">HYR1</strain>
    </source>
</reference>
<keyword evidence="3" id="KW-1185">Reference proteome</keyword>
<comment type="caution">
    <text evidence="2">The sequence shown here is derived from an EMBL/GenBank/DDBJ whole genome shotgun (WGS) entry which is preliminary data.</text>
</comment>
<proteinExistence type="predicted"/>
<dbReference type="EMBL" id="REGN01006246">
    <property type="protein sequence ID" value="RNA10292.1"/>
    <property type="molecule type" value="Genomic_DNA"/>
</dbReference>
<gene>
    <name evidence="2" type="ORF">BpHYR1_054036</name>
</gene>
<accession>A0A3M7QGE2</accession>
<evidence type="ECO:0000313" key="2">
    <source>
        <dbReference type="EMBL" id="RNA10292.1"/>
    </source>
</evidence>
<feature type="region of interest" description="Disordered" evidence="1">
    <location>
        <begin position="67"/>
        <end position="92"/>
    </location>
</feature>
<dbReference type="Proteomes" id="UP000276133">
    <property type="component" value="Unassembled WGS sequence"/>
</dbReference>
<sequence length="92" mass="10313">MTLANRISAWENYWLDKNIVTDFAAFTSMAMSSNDQTPQLSSPCYGMPPKVVKCEIYGPPPVRPVISCNPNLEQDNTDPKPISTEKNEHPKD</sequence>
<evidence type="ECO:0000313" key="3">
    <source>
        <dbReference type="Proteomes" id="UP000276133"/>
    </source>
</evidence>